<feature type="domain" description="CtsR C-terminal dimerization" evidence="10">
    <location>
        <begin position="78"/>
        <end position="147"/>
    </location>
</feature>
<dbReference type="InterPro" id="IPR040465">
    <property type="entry name" value="CtsR_N"/>
</dbReference>
<dbReference type="FunFam" id="3.30.56.130:FF:000001">
    <property type="entry name" value="Transcriptional regulator CtsR"/>
    <property type="match status" value="1"/>
</dbReference>
<dbReference type="Proteomes" id="UP000253314">
    <property type="component" value="Unassembled WGS sequence"/>
</dbReference>
<evidence type="ECO:0000256" key="2">
    <source>
        <dbReference type="ARBA" id="ARBA00014129"/>
    </source>
</evidence>
<dbReference type="InterPro" id="IPR041902">
    <property type="entry name" value="CtsR_N_sf"/>
</dbReference>
<evidence type="ECO:0000313" key="12">
    <source>
        <dbReference type="Proteomes" id="UP000253314"/>
    </source>
</evidence>
<feature type="domain" description="CtsR N-terminal HTH" evidence="9">
    <location>
        <begin position="3"/>
        <end position="73"/>
    </location>
</feature>
<evidence type="ECO:0000256" key="8">
    <source>
        <dbReference type="PIRNR" id="PIRNR010607"/>
    </source>
</evidence>
<keyword evidence="5" id="KW-0346">Stress response</keyword>
<accession>A0A366XUB1</accession>
<dbReference type="GO" id="GO:0006355">
    <property type="term" value="P:regulation of DNA-templated transcription"/>
    <property type="evidence" value="ECO:0007669"/>
    <property type="project" value="UniProtKB-UniRule"/>
</dbReference>
<dbReference type="InterPro" id="IPR008463">
    <property type="entry name" value="CtsR"/>
</dbReference>
<evidence type="ECO:0000256" key="5">
    <source>
        <dbReference type="ARBA" id="ARBA00023016"/>
    </source>
</evidence>
<evidence type="ECO:0000256" key="7">
    <source>
        <dbReference type="ARBA" id="ARBA00023163"/>
    </source>
</evidence>
<comment type="caution">
    <text evidence="11">The sequence shown here is derived from an EMBL/GenBank/DDBJ whole genome shotgun (WGS) entry which is preliminary data.</text>
</comment>
<sequence>MRNISDIIEEYLKKTLSTSNQNIIEIKRNEIAEKFQCVPSQINYVINTRFTIEKGYIVESKRGGGGYIRIIKVRTNNHAHLLDQILDLIEAKISQSTAENFIIRLLEEKVISTREAKLMLSAVDRTVLSVELPFRDQLRANILKSMIFSLKYKS</sequence>
<reference evidence="11 12" key="1">
    <citation type="submission" date="2018-07" db="EMBL/GenBank/DDBJ databases">
        <title>Lottiidibacillus patelloidae gen. nov., sp. nov., isolated from the intestinal tract of a marine limpet and the reclassification of B. taeanensis BH030017T, B. algicola KMM 3737T and B. hwajinpoensis SW-72T as genus Lottiidibacillus.</title>
        <authorList>
            <person name="Liu R."/>
            <person name="Huang Z."/>
        </authorList>
    </citation>
    <scope>NUCLEOTIDE SEQUENCE [LARGE SCALE GENOMIC DNA]</scope>
    <source>
        <strain evidence="11 12">BH030017</strain>
    </source>
</reference>
<keyword evidence="12" id="KW-1185">Reference proteome</keyword>
<organism evidence="11 12">
    <name type="scientific">Bacillus taeanensis</name>
    <dbReference type="NCBI Taxonomy" id="273032"/>
    <lineage>
        <taxon>Bacteria</taxon>
        <taxon>Bacillati</taxon>
        <taxon>Bacillota</taxon>
        <taxon>Bacilli</taxon>
        <taxon>Bacillales</taxon>
        <taxon>Bacillaceae</taxon>
        <taxon>Bacillus</taxon>
    </lineage>
</organism>
<keyword evidence="6 8" id="KW-0238">DNA-binding</keyword>
<dbReference type="RefSeq" id="WP_113808004.1">
    <property type="nucleotide sequence ID" value="NZ_QOCW01000030.1"/>
</dbReference>
<evidence type="ECO:0000313" key="11">
    <source>
        <dbReference type="EMBL" id="RBW67724.1"/>
    </source>
</evidence>
<name>A0A366XUB1_9BACI</name>
<dbReference type="EMBL" id="QOCW01000030">
    <property type="protein sequence ID" value="RBW67724.1"/>
    <property type="molecule type" value="Genomic_DNA"/>
</dbReference>
<dbReference type="AlphaFoldDB" id="A0A366XUB1"/>
<evidence type="ECO:0000256" key="1">
    <source>
        <dbReference type="ARBA" id="ARBA00010189"/>
    </source>
</evidence>
<proteinExistence type="inferred from homology"/>
<keyword evidence="3 8" id="KW-0678">Repressor</keyword>
<gene>
    <name evidence="11" type="ORF">DS031_20210</name>
</gene>
<evidence type="ECO:0000259" key="10">
    <source>
        <dbReference type="Pfam" id="PF17727"/>
    </source>
</evidence>
<keyword evidence="7 8" id="KW-0804">Transcription</keyword>
<dbReference type="PIRSF" id="PIRSF010607">
    <property type="entry name" value="Txn_repr_CtsR"/>
    <property type="match status" value="1"/>
</dbReference>
<dbReference type="GO" id="GO:0003677">
    <property type="term" value="F:DNA binding"/>
    <property type="evidence" value="ECO:0007669"/>
    <property type="project" value="UniProtKB-UniRule"/>
</dbReference>
<evidence type="ECO:0000256" key="3">
    <source>
        <dbReference type="ARBA" id="ARBA00022491"/>
    </source>
</evidence>
<comment type="similarity">
    <text evidence="1 8">Belongs to the CtsR family.</text>
</comment>
<keyword evidence="4 8" id="KW-0805">Transcription regulation</keyword>
<dbReference type="OrthoDB" id="1680813at2"/>
<dbReference type="Pfam" id="PF05848">
    <property type="entry name" value="CtsR"/>
    <property type="match status" value="1"/>
</dbReference>
<dbReference type="Gene3D" id="1.10.1200.150">
    <property type="entry name" value="Transcriptional regulator CtsR, C-terminal domain"/>
    <property type="match status" value="1"/>
</dbReference>
<dbReference type="InterPro" id="IPR041473">
    <property type="entry name" value="CtsR_C"/>
</dbReference>
<evidence type="ECO:0000256" key="6">
    <source>
        <dbReference type="ARBA" id="ARBA00023125"/>
    </source>
</evidence>
<evidence type="ECO:0000256" key="4">
    <source>
        <dbReference type="ARBA" id="ARBA00023015"/>
    </source>
</evidence>
<dbReference type="Gene3D" id="3.30.56.130">
    <property type="entry name" value="Transcriptional regulator CtsR, winged HTH domain"/>
    <property type="match status" value="1"/>
</dbReference>
<dbReference type="Pfam" id="PF17727">
    <property type="entry name" value="CtsR_C"/>
    <property type="match status" value="1"/>
</dbReference>
<evidence type="ECO:0000259" key="9">
    <source>
        <dbReference type="Pfam" id="PF05848"/>
    </source>
</evidence>
<dbReference type="InterPro" id="IPR041908">
    <property type="entry name" value="CtsR_C_sf"/>
</dbReference>
<protein>
    <recommendedName>
        <fullName evidence="2 8">Transcriptional regulator CtsR</fullName>
    </recommendedName>
</protein>